<dbReference type="FunFam" id="2.30.30.280:FF:000001">
    <property type="entry name" value="tRNA-specific 2-thiouridylase MnmA"/>
    <property type="match status" value="1"/>
</dbReference>
<evidence type="ECO:0000259" key="11">
    <source>
        <dbReference type="Pfam" id="PF20259"/>
    </source>
</evidence>
<dbReference type="CDD" id="cd01998">
    <property type="entry name" value="MnmA_TRMU-like"/>
    <property type="match status" value="1"/>
</dbReference>
<feature type="binding site" evidence="9">
    <location>
        <position position="116"/>
    </location>
    <ligand>
        <name>ATP</name>
        <dbReference type="ChEBI" id="CHEBI:30616"/>
    </ligand>
</feature>
<keyword evidence="4 9" id="KW-0547">Nucleotide-binding</keyword>
<keyword evidence="6 9" id="KW-0694">RNA-binding</keyword>
<dbReference type="STRING" id="32024.GCA_000788295_00769"/>
<keyword evidence="2 9" id="KW-0808">Transferase</keyword>
<keyword evidence="13" id="KW-1185">Reference proteome</keyword>
<evidence type="ECO:0000259" key="10">
    <source>
        <dbReference type="Pfam" id="PF20258"/>
    </source>
</evidence>
<keyword evidence="1 9" id="KW-0820">tRNA-binding</keyword>
<dbReference type="InterPro" id="IPR046884">
    <property type="entry name" value="MnmA-like_central"/>
</dbReference>
<dbReference type="EMBL" id="UFVD01000001">
    <property type="protein sequence ID" value="SUX11473.1"/>
    <property type="molecule type" value="Genomic_DNA"/>
</dbReference>
<dbReference type="PANTHER" id="PTHR11933:SF5">
    <property type="entry name" value="MITOCHONDRIAL TRNA-SPECIFIC 2-THIOURIDYLASE 1"/>
    <property type="match status" value="1"/>
</dbReference>
<feature type="active site" description="Nucleophile" evidence="9">
    <location>
        <position position="92"/>
    </location>
</feature>
<reference evidence="12 13" key="1">
    <citation type="submission" date="2018-06" db="EMBL/GenBank/DDBJ databases">
        <authorList>
            <consortium name="Pathogen Informatics"/>
            <person name="Doyle S."/>
        </authorList>
    </citation>
    <scope>NUCLEOTIDE SEQUENCE [LARGE SCALE GENOMIC DNA]</scope>
    <source>
        <strain evidence="12 13">NCTC12475</strain>
    </source>
</reference>
<dbReference type="Gene3D" id="2.30.30.280">
    <property type="entry name" value="Adenine nucleotide alpha hydrolases-like domains"/>
    <property type="match status" value="1"/>
</dbReference>
<dbReference type="InterPro" id="IPR046885">
    <property type="entry name" value="MnmA-like_C"/>
</dbReference>
<feature type="site" description="Interaction with tRNA" evidence="9">
    <location>
        <position position="117"/>
    </location>
</feature>
<comment type="subcellular location">
    <subcellularLocation>
        <location evidence="9">Cytoplasm</location>
    </subcellularLocation>
</comment>
<evidence type="ECO:0000256" key="9">
    <source>
        <dbReference type="HAMAP-Rule" id="MF_00144"/>
    </source>
</evidence>
<feature type="binding site" evidence="9">
    <location>
        <begin position="6"/>
        <end position="13"/>
    </location>
    <ligand>
        <name>ATP</name>
        <dbReference type="ChEBI" id="CHEBI:30616"/>
    </ligand>
</feature>
<feature type="active site" description="Cysteine persulfide intermediate" evidence="9">
    <location>
        <position position="186"/>
    </location>
</feature>
<dbReference type="OrthoDB" id="9800696at2"/>
<dbReference type="Pfam" id="PF20258">
    <property type="entry name" value="tRNA_Me_trans_C"/>
    <property type="match status" value="1"/>
</dbReference>
<dbReference type="HAMAP" id="MF_00144">
    <property type="entry name" value="tRNA_thiouridyl_MnmA"/>
    <property type="match status" value="1"/>
</dbReference>
<comment type="function">
    <text evidence="9">Catalyzes the 2-thiolation of uridine at the wobble position (U34) of tRNA, leading to the formation of s(2)U34.</text>
</comment>
<evidence type="ECO:0000256" key="2">
    <source>
        <dbReference type="ARBA" id="ARBA00022679"/>
    </source>
</evidence>
<evidence type="ECO:0000256" key="4">
    <source>
        <dbReference type="ARBA" id="ARBA00022741"/>
    </source>
</evidence>
<evidence type="ECO:0000313" key="12">
    <source>
        <dbReference type="EMBL" id="SUX11473.1"/>
    </source>
</evidence>
<dbReference type="NCBIfam" id="NF001138">
    <property type="entry name" value="PRK00143.1"/>
    <property type="match status" value="1"/>
</dbReference>
<keyword evidence="7" id="KW-1015">Disulfide bond</keyword>
<feature type="region of interest" description="Interaction with tRNA" evidence="9">
    <location>
        <begin position="134"/>
        <end position="136"/>
    </location>
</feature>
<keyword evidence="12" id="KW-0489">Methyltransferase</keyword>
<dbReference type="GO" id="GO:0002143">
    <property type="term" value="P:tRNA wobble position uridine thiolation"/>
    <property type="evidence" value="ECO:0007669"/>
    <property type="project" value="TreeGrafter"/>
</dbReference>
<dbReference type="GO" id="GO:0008168">
    <property type="term" value="F:methyltransferase activity"/>
    <property type="evidence" value="ECO:0007669"/>
    <property type="project" value="UniProtKB-KW"/>
</dbReference>
<protein>
    <recommendedName>
        <fullName evidence="9">tRNA-specific 2-thiouridylase MnmA</fullName>
        <ecNumber evidence="9">2.8.1.13</ecNumber>
    </recommendedName>
</protein>
<feature type="site" description="Interaction with tRNA" evidence="9">
    <location>
        <position position="320"/>
    </location>
</feature>
<dbReference type="Gene3D" id="3.40.50.620">
    <property type="entry name" value="HUPs"/>
    <property type="match status" value="1"/>
</dbReference>
<dbReference type="GeneID" id="93090339"/>
<accession>A0A381DL88</accession>
<dbReference type="GO" id="GO:0032259">
    <property type="term" value="P:methylation"/>
    <property type="evidence" value="ECO:0007669"/>
    <property type="project" value="UniProtKB-KW"/>
</dbReference>
<dbReference type="InterPro" id="IPR023382">
    <property type="entry name" value="MnmA-like_central_sf"/>
</dbReference>
<keyword evidence="5 9" id="KW-0067">ATP-binding</keyword>
<gene>
    <name evidence="9 12" type="primary">mnmA</name>
    <name evidence="12" type="ORF">NCTC12475_01701</name>
</gene>
<dbReference type="NCBIfam" id="TIGR00420">
    <property type="entry name" value="trmU"/>
    <property type="match status" value="1"/>
</dbReference>
<evidence type="ECO:0000256" key="3">
    <source>
        <dbReference type="ARBA" id="ARBA00022694"/>
    </source>
</evidence>
<sequence length="338" mass="38153">MKIMMAMSGGIDSSYSAKLLKDCGHEVIGCYMLLHNKPGYHEENIQKVKEVGKFLDIQTEILDLQDVFKKEVYNPFVQIYKDGKTPNPCALCNKQIKLGSLLEYAQSLGCDKLATGHYVRIEDNLLKVAKDLSKDQSYFLANIDPKALKYMLFPLGNMFKKDIKEEASKIEILNNIATSKESSEICFVEKTYIDVLKEHFNTEIPGIVKDKFGNKIGTHKGYMHYTIGKRSGFRIDGAHDPHYVIKIDSKNNEIIVGNKEDLSQNKFETTNFNAFVNLKEFTAGVKIRYRSPKINGNVKMAQNGAMIELDEPAYGIASGQLAVFYDDKDRVLGSGFIK</sequence>
<dbReference type="GO" id="GO:0005524">
    <property type="term" value="F:ATP binding"/>
    <property type="evidence" value="ECO:0007669"/>
    <property type="project" value="UniProtKB-KW"/>
</dbReference>
<evidence type="ECO:0000256" key="6">
    <source>
        <dbReference type="ARBA" id="ARBA00022884"/>
    </source>
</evidence>
<evidence type="ECO:0000256" key="8">
    <source>
        <dbReference type="ARBA" id="ARBA00051542"/>
    </source>
</evidence>
<evidence type="ECO:0000313" key="13">
    <source>
        <dbReference type="Proteomes" id="UP000254920"/>
    </source>
</evidence>
<evidence type="ECO:0000256" key="1">
    <source>
        <dbReference type="ARBA" id="ARBA00022555"/>
    </source>
</evidence>
<organism evidence="12 13">
    <name type="scientific">Campylobacter sputorum subsp. sputorum</name>
    <dbReference type="NCBI Taxonomy" id="32024"/>
    <lineage>
        <taxon>Bacteria</taxon>
        <taxon>Pseudomonadati</taxon>
        <taxon>Campylobacterota</taxon>
        <taxon>Epsilonproteobacteria</taxon>
        <taxon>Campylobacterales</taxon>
        <taxon>Campylobacteraceae</taxon>
        <taxon>Campylobacter</taxon>
    </lineage>
</organism>
<dbReference type="GO" id="GO:0000049">
    <property type="term" value="F:tRNA binding"/>
    <property type="evidence" value="ECO:0007669"/>
    <property type="project" value="UniProtKB-KW"/>
</dbReference>
<dbReference type="RefSeq" id="WP_089182197.1">
    <property type="nucleotide sequence ID" value="NZ_CP043427.1"/>
</dbReference>
<dbReference type="SUPFAM" id="SSF52402">
    <property type="entry name" value="Adenine nucleotide alpha hydrolases-like"/>
    <property type="match status" value="1"/>
</dbReference>
<feature type="domain" description="tRNA-specific 2-thiouridylase MnmA-like C-terminal" evidence="10">
    <location>
        <begin position="271"/>
        <end position="337"/>
    </location>
</feature>
<dbReference type="InterPro" id="IPR004506">
    <property type="entry name" value="MnmA-like"/>
</dbReference>
<dbReference type="GO" id="GO:0005737">
    <property type="term" value="C:cytoplasm"/>
    <property type="evidence" value="ECO:0007669"/>
    <property type="project" value="UniProtKB-SubCell"/>
</dbReference>
<feature type="domain" description="tRNA-specific 2-thiouridylase MnmA-like central" evidence="11">
    <location>
        <begin position="194"/>
        <end position="257"/>
    </location>
</feature>
<dbReference type="Gene3D" id="2.40.30.10">
    <property type="entry name" value="Translation factors"/>
    <property type="match status" value="1"/>
</dbReference>
<dbReference type="AlphaFoldDB" id="A0A381DL88"/>
<dbReference type="EC" id="2.8.1.13" evidence="9"/>
<feature type="binding site" evidence="9">
    <location>
        <position position="32"/>
    </location>
    <ligand>
        <name>ATP</name>
        <dbReference type="ChEBI" id="CHEBI:30616"/>
    </ligand>
</feature>
<feature type="region of interest" description="Interaction with tRNA" evidence="9">
    <location>
        <begin position="288"/>
        <end position="289"/>
    </location>
</feature>
<keyword evidence="3 9" id="KW-0819">tRNA processing</keyword>
<dbReference type="Proteomes" id="UP000254920">
    <property type="component" value="Unassembled WGS sequence"/>
</dbReference>
<dbReference type="GO" id="GO:0103016">
    <property type="term" value="F:tRNA-uridine 2-sulfurtransferase activity"/>
    <property type="evidence" value="ECO:0007669"/>
    <property type="project" value="UniProtKB-EC"/>
</dbReference>
<dbReference type="InterPro" id="IPR014729">
    <property type="entry name" value="Rossmann-like_a/b/a_fold"/>
</dbReference>
<keyword evidence="9" id="KW-0963">Cytoplasm</keyword>
<evidence type="ECO:0000256" key="7">
    <source>
        <dbReference type="ARBA" id="ARBA00023157"/>
    </source>
</evidence>
<evidence type="ECO:0000256" key="5">
    <source>
        <dbReference type="ARBA" id="ARBA00022840"/>
    </source>
</evidence>
<name>A0A381DL88_9BACT</name>
<dbReference type="PANTHER" id="PTHR11933">
    <property type="entry name" value="TRNA 5-METHYLAMINOMETHYL-2-THIOURIDYLATE -METHYLTRANSFERASE"/>
    <property type="match status" value="1"/>
</dbReference>
<dbReference type="Pfam" id="PF03054">
    <property type="entry name" value="tRNA_Me_trans"/>
    <property type="match status" value="1"/>
</dbReference>
<comment type="similarity">
    <text evidence="9">Belongs to the MnmA/TRMU family.</text>
</comment>
<comment type="caution">
    <text evidence="9">Lacks conserved residue(s) required for the propagation of feature annotation.</text>
</comment>
<comment type="catalytic activity">
    <reaction evidence="8 9">
        <text>S-sulfanyl-L-cysteinyl-[protein] + uridine(34) in tRNA + AH2 + ATP = 2-thiouridine(34) in tRNA + L-cysteinyl-[protein] + A + AMP + diphosphate + H(+)</text>
        <dbReference type="Rhea" id="RHEA:47032"/>
        <dbReference type="Rhea" id="RHEA-COMP:10131"/>
        <dbReference type="Rhea" id="RHEA-COMP:11726"/>
        <dbReference type="Rhea" id="RHEA-COMP:11727"/>
        <dbReference type="Rhea" id="RHEA-COMP:11728"/>
        <dbReference type="ChEBI" id="CHEBI:13193"/>
        <dbReference type="ChEBI" id="CHEBI:15378"/>
        <dbReference type="ChEBI" id="CHEBI:17499"/>
        <dbReference type="ChEBI" id="CHEBI:29950"/>
        <dbReference type="ChEBI" id="CHEBI:30616"/>
        <dbReference type="ChEBI" id="CHEBI:33019"/>
        <dbReference type="ChEBI" id="CHEBI:61963"/>
        <dbReference type="ChEBI" id="CHEBI:65315"/>
        <dbReference type="ChEBI" id="CHEBI:87170"/>
        <dbReference type="ChEBI" id="CHEBI:456215"/>
        <dbReference type="EC" id="2.8.1.13"/>
    </reaction>
</comment>
<dbReference type="Pfam" id="PF20259">
    <property type="entry name" value="tRNA_Me_trans_M"/>
    <property type="match status" value="1"/>
</dbReference>
<proteinExistence type="inferred from homology"/>